<dbReference type="PANTHER" id="PTHR11439:SF524">
    <property type="entry name" value="RNA-DIRECTED DNA POLYMERASE, PROTEIN KINASE RLK-PELLE-DLSV FAMILY"/>
    <property type="match status" value="1"/>
</dbReference>
<dbReference type="InterPro" id="IPR025724">
    <property type="entry name" value="GAG-pre-integrase_dom"/>
</dbReference>
<sequence>MAPTDTPPHKAFGITNIKTYVPLLLDLDQLNYDQWRELFSTHCIGFDVIDHIDDSNPKPTTDEWKKVDSIVKLWIYGSISQNLLQMVLKNGSTALQVWNNLEKLFRDNKDAKTMQLDSELRNLVMGDLSVHAYFAKIKGIADLLANLDPDSAVPDKHLVNYAINGLSSKFESVANIIRYRSPLPSFLEVRSMILMEEQRLSNHRSTTVTSHVDHSSSSTVLNANTHRNQGQGRRGDRRQQQHRRRPPSSPAQPRYGWVYIPPPTSSRNTSHRGHQNPSPPWSAQQPGLLGPSPAAAYSPNGPHGQRPPAALFSATSDNPAWVTPDQATSLPELFSSMTLQDPGTTNWYMDTGATDHVHADSGILHSVLGTHDSRSIQVGNGSLMPVMQTGHAPFPLTNPYRPLHLHNILISPNIIKNLISVRQFTRQNKVSIEFDGFGFTVKDYETRRPLIRCDSEGPLYPVQSTTPQVLLSASRSTWHQRLGHPNDQVLQSLVQNNVISCYSNKSSSLCNSCQLGKHIHLPFLNSSSIVSRAFEIVHSDVWTSPISSISGLRYYVIFLDHYTHYLWVYPLKRKSDVFAKFHEFFHFVKNQFHTTIKSFQCDNGGEYNNHTFHDFFASHGIQFRFSCPHTSQQNGKSERMLRTINNTVRTLLFHAHLPPTYWVEALHMATHLLNILPSTTINLDTPHHRLFQKHPSYSHLRIFGCLCYPHLVTPHKLAPRSSPCVFLGYPSLHRGFRCLDLSTKRIIISRHVTFDESIFPFGSVTPDDPPSYSFLDDTSEPSPIMRDILQPSSSNSPVEPSEISPGSPNPASQTEPSPSPTEPHQPPPPPPSITSHPMTTRAKSGIHKPTQRLNLHTASLTPLPRSHLQALQDPHWRKAMHEEYHALLKNGTWNLVPRPPGVNVVRSMWLFRHKFNADGSLSRYKARLVANGRSQQPGIDCDETFSPVVKPATIRIILSIAVSQHWPIHQLDVKNAFLHGHLQETVYMHQPPGFRDPNYPDHVCHLQRSLYGLKQAPRAWYHRFTQYALRLGFQHSRSDTSLFIYRSDHAVAYLLLYVDDIILTASSSDCLRRIITLLGREFAMTDLGSLNFFLGISATRSPKGLFLSQQQYATQILERASMLSCKPARTPVETGHKLSADGNPVRDPSLYRSLAGALQYLTFTRPDIAFAVQQICLYMHDPREPHLQALKRILRYLRGTVTHGLQIHVSPSMHLTAYSDADWGGCPASRRSTSGYCVYLGDNIISWSSKRQGVVSRSSAEAEYRGVANTIAETSWIRNLLRELHRAPTKATVVYCDNVSAIYMSSNPVQHQRTKHIEIDIHFVRDKVALGHVRVLHVPSSSQYADIFTKGLPHSLFSDFKSSLNIRQSDVQTAGGC</sequence>
<dbReference type="Pfam" id="PF13976">
    <property type="entry name" value="gag_pre-integrs"/>
    <property type="match status" value="1"/>
</dbReference>
<feature type="compositionally biased region" description="Low complexity" evidence="2">
    <location>
        <begin position="791"/>
        <end position="816"/>
    </location>
</feature>
<evidence type="ECO:0000313" key="5">
    <source>
        <dbReference type="Proteomes" id="UP001172457"/>
    </source>
</evidence>
<dbReference type="PROSITE" id="PS50994">
    <property type="entry name" value="INTEGRASE"/>
    <property type="match status" value="1"/>
</dbReference>
<feature type="region of interest" description="Disordered" evidence="2">
    <location>
        <begin position="769"/>
        <end position="850"/>
    </location>
</feature>
<dbReference type="EMBL" id="JARYMX010000005">
    <property type="protein sequence ID" value="KAJ9546350.1"/>
    <property type="molecule type" value="Genomic_DNA"/>
</dbReference>
<dbReference type="InterPro" id="IPR036397">
    <property type="entry name" value="RNaseH_sf"/>
</dbReference>
<dbReference type="SUPFAM" id="SSF53098">
    <property type="entry name" value="Ribonuclease H-like"/>
    <property type="match status" value="1"/>
</dbReference>
<dbReference type="CDD" id="cd09272">
    <property type="entry name" value="RNase_HI_RT_Ty1"/>
    <property type="match status" value="1"/>
</dbReference>
<name>A0AA38WBV2_9ASTR</name>
<dbReference type="Pfam" id="PF07727">
    <property type="entry name" value="RVT_2"/>
    <property type="match status" value="1"/>
</dbReference>
<protein>
    <recommendedName>
        <fullName evidence="3">Integrase catalytic domain-containing protein</fullName>
    </recommendedName>
</protein>
<dbReference type="InterPro" id="IPR012337">
    <property type="entry name" value="RNaseH-like_sf"/>
</dbReference>
<evidence type="ECO:0000259" key="3">
    <source>
        <dbReference type="PROSITE" id="PS50994"/>
    </source>
</evidence>
<dbReference type="GO" id="GO:0003676">
    <property type="term" value="F:nucleic acid binding"/>
    <property type="evidence" value="ECO:0007669"/>
    <property type="project" value="InterPro"/>
</dbReference>
<keyword evidence="5" id="KW-1185">Reference proteome</keyword>
<comment type="caution">
    <text evidence="4">The sequence shown here is derived from an EMBL/GenBank/DDBJ whole genome shotgun (WGS) entry which is preliminary data.</text>
</comment>
<keyword evidence="1" id="KW-0645">Protease</keyword>
<evidence type="ECO:0000313" key="4">
    <source>
        <dbReference type="EMBL" id="KAJ9546350.1"/>
    </source>
</evidence>
<feature type="region of interest" description="Disordered" evidence="2">
    <location>
        <begin position="204"/>
        <end position="320"/>
    </location>
</feature>
<feature type="compositionally biased region" description="Pro residues" evidence="2">
    <location>
        <begin position="817"/>
        <end position="832"/>
    </location>
</feature>
<feature type="compositionally biased region" description="Low complexity" evidence="2">
    <location>
        <begin position="204"/>
        <end position="220"/>
    </location>
</feature>
<dbReference type="Pfam" id="PF00665">
    <property type="entry name" value="rve"/>
    <property type="match status" value="1"/>
</dbReference>
<dbReference type="InterPro" id="IPR043502">
    <property type="entry name" value="DNA/RNA_pol_sf"/>
</dbReference>
<accession>A0AA38WBV2</accession>
<dbReference type="GO" id="GO:0015074">
    <property type="term" value="P:DNA integration"/>
    <property type="evidence" value="ECO:0007669"/>
    <property type="project" value="InterPro"/>
</dbReference>
<reference evidence="4" key="1">
    <citation type="submission" date="2023-03" db="EMBL/GenBank/DDBJ databases">
        <title>Chromosome-scale reference genome and RAD-based genetic map of yellow starthistle (Centaurea solstitialis) reveal putative structural variation and QTLs associated with invader traits.</title>
        <authorList>
            <person name="Reatini B."/>
            <person name="Cang F.A."/>
            <person name="Jiang Q."/>
            <person name="Mckibben M.T.W."/>
            <person name="Barker M.S."/>
            <person name="Rieseberg L.H."/>
            <person name="Dlugosch K.M."/>
        </authorList>
    </citation>
    <scope>NUCLEOTIDE SEQUENCE</scope>
    <source>
        <strain evidence="4">CAN-66</strain>
        <tissue evidence="4">Leaf</tissue>
    </source>
</reference>
<dbReference type="Pfam" id="PF14223">
    <property type="entry name" value="Retrotran_gag_2"/>
    <property type="match status" value="1"/>
</dbReference>
<dbReference type="InterPro" id="IPR057670">
    <property type="entry name" value="SH3_retrovirus"/>
</dbReference>
<dbReference type="GO" id="GO:0004190">
    <property type="term" value="F:aspartic-type endopeptidase activity"/>
    <property type="evidence" value="ECO:0007669"/>
    <property type="project" value="UniProtKB-KW"/>
</dbReference>
<keyword evidence="1" id="KW-0378">Hydrolase</keyword>
<dbReference type="InterPro" id="IPR013103">
    <property type="entry name" value="RVT_2"/>
</dbReference>
<dbReference type="PANTHER" id="PTHR11439">
    <property type="entry name" value="GAG-POL-RELATED RETROTRANSPOSON"/>
    <property type="match status" value="1"/>
</dbReference>
<dbReference type="Pfam" id="PF25597">
    <property type="entry name" value="SH3_retrovirus"/>
    <property type="match status" value="1"/>
</dbReference>
<dbReference type="Pfam" id="PF22936">
    <property type="entry name" value="Pol_BBD"/>
    <property type="match status" value="1"/>
</dbReference>
<evidence type="ECO:0000256" key="1">
    <source>
        <dbReference type="ARBA" id="ARBA00022750"/>
    </source>
</evidence>
<proteinExistence type="predicted"/>
<dbReference type="InterPro" id="IPR054722">
    <property type="entry name" value="PolX-like_BBD"/>
</dbReference>
<evidence type="ECO:0000256" key="2">
    <source>
        <dbReference type="SAM" id="MobiDB-lite"/>
    </source>
</evidence>
<dbReference type="Proteomes" id="UP001172457">
    <property type="component" value="Chromosome 5"/>
</dbReference>
<keyword evidence="1" id="KW-0064">Aspartyl protease</keyword>
<gene>
    <name evidence="4" type="ORF">OSB04_018893</name>
</gene>
<dbReference type="InterPro" id="IPR001584">
    <property type="entry name" value="Integrase_cat-core"/>
</dbReference>
<dbReference type="SUPFAM" id="SSF56672">
    <property type="entry name" value="DNA/RNA polymerases"/>
    <property type="match status" value="1"/>
</dbReference>
<dbReference type="Gene3D" id="3.30.420.10">
    <property type="entry name" value="Ribonuclease H-like superfamily/Ribonuclease H"/>
    <property type="match status" value="1"/>
</dbReference>
<feature type="domain" description="Integrase catalytic" evidence="3">
    <location>
        <begin position="518"/>
        <end position="694"/>
    </location>
</feature>
<organism evidence="4 5">
    <name type="scientific">Centaurea solstitialis</name>
    <name type="common">yellow star-thistle</name>
    <dbReference type="NCBI Taxonomy" id="347529"/>
    <lineage>
        <taxon>Eukaryota</taxon>
        <taxon>Viridiplantae</taxon>
        <taxon>Streptophyta</taxon>
        <taxon>Embryophyta</taxon>
        <taxon>Tracheophyta</taxon>
        <taxon>Spermatophyta</taxon>
        <taxon>Magnoliopsida</taxon>
        <taxon>eudicotyledons</taxon>
        <taxon>Gunneridae</taxon>
        <taxon>Pentapetalae</taxon>
        <taxon>asterids</taxon>
        <taxon>campanulids</taxon>
        <taxon>Asterales</taxon>
        <taxon>Asteraceae</taxon>
        <taxon>Carduoideae</taxon>
        <taxon>Cardueae</taxon>
        <taxon>Centaureinae</taxon>
        <taxon>Centaurea</taxon>
    </lineage>
</organism>